<protein>
    <submittedName>
        <fullName evidence="2">Uncharacterized protein</fullName>
    </submittedName>
</protein>
<feature type="region of interest" description="Disordered" evidence="1">
    <location>
        <begin position="28"/>
        <end position="70"/>
    </location>
</feature>
<proteinExistence type="predicted"/>
<gene>
    <name evidence="2" type="ORF">D9C73_022240</name>
</gene>
<organism evidence="2 3">
    <name type="scientific">Collichthys lucidus</name>
    <name type="common">Big head croaker</name>
    <name type="synonym">Sciaena lucida</name>
    <dbReference type="NCBI Taxonomy" id="240159"/>
    <lineage>
        <taxon>Eukaryota</taxon>
        <taxon>Metazoa</taxon>
        <taxon>Chordata</taxon>
        <taxon>Craniata</taxon>
        <taxon>Vertebrata</taxon>
        <taxon>Euteleostomi</taxon>
        <taxon>Actinopterygii</taxon>
        <taxon>Neopterygii</taxon>
        <taxon>Teleostei</taxon>
        <taxon>Neoteleostei</taxon>
        <taxon>Acanthomorphata</taxon>
        <taxon>Eupercaria</taxon>
        <taxon>Sciaenidae</taxon>
        <taxon>Collichthys</taxon>
    </lineage>
</organism>
<dbReference type="Proteomes" id="UP000298787">
    <property type="component" value="Chromosome 19"/>
</dbReference>
<name>A0A4U5VIV9_COLLU</name>
<evidence type="ECO:0000256" key="1">
    <source>
        <dbReference type="SAM" id="MobiDB-lite"/>
    </source>
</evidence>
<keyword evidence="3" id="KW-1185">Reference proteome</keyword>
<evidence type="ECO:0000313" key="3">
    <source>
        <dbReference type="Proteomes" id="UP000298787"/>
    </source>
</evidence>
<evidence type="ECO:0000313" key="2">
    <source>
        <dbReference type="EMBL" id="TKS88116.1"/>
    </source>
</evidence>
<dbReference type="EMBL" id="CM014096">
    <property type="protein sequence ID" value="TKS88116.1"/>
    <property type="molecule type" value="Genomic_DNA"/>
</dbReference>
<sequence length="70" mass="8147">MSKRKELQPNMVGLRRVSHCRLIREEIRQTESIKTPAQRRSGLSSSAGTQVRDMLHDRPKREHQISGLRL</sequence>
<reference evidence="2 3" key="1">
    <citation type="submission" date="2019-01" db="EMBL/GenBank/DDBJ databases">
        <title>Genome Assembly of Collichthys lucidus.</title>
        <authorList>
            <person name="Cai M."/>
            <person name="Xiao S."/>
        </authorList>
    </citation>
    <scope>NUCLEOTIDE SEQUENCE [LARGE SCALE GENOMIC DNA]</scope>
    <source>
        <strain evidence="2">JT15FE1705JMU</strain>
        <tissue evidence="2">Muscle</tissue>
    </source>
</reference>
<dbReference type="AlphaFoldDB" id="A0A4U5VIV9"/>
<accession>A0A4U5VIV9</accession>
<feature type="compositionally biased region" description="Basic and acidic residues" evidence="1">
    <location>
        <begin position="53"/>
        <end position="64"/>
    </location>
</feature>